<dbReference type="Pfam" id="PF02588">
    <property type="entry name" value="YitT_membrane"/>
    <property type="match status" value="1"/>
</dbReference>
<name>A0A5R9GAM1_9BACL</name>
<dbReference type="InterPro" id="IPR003740">
    <property type="entry name" value="YitT"/>
</dbReference>
<keyword evidence="4 7" id="KW-1133">Transmembrane helix</keyword>
<dbReference type="RefSeq" id="WP_138198130.1">
    <property type="nucleotide sequence ID" value="NZ_VCIW01000035.1"/>
</dbReference>
<evidence type="ECO:0000256" key="7">
    <source>
        <dbReference type="SAM" id="Phobius"/>
    </source>
</evidence>
<dbReference type="AlphaFoldDB" id="A0A5R9GAM1"/>
<organism evidence="8 9">
    <name type="scientific">Paenibacillus antri</name>
    <dbReference type="NCBI Taxonomy" id="2582848"/>
    <lineage>
        <taxon>Bacteria</taxon>
        <taxon>Bacillati</taxon>
        <taxon>Bacillota</taxon>
        <taxon>Bacilli</taxon>
        <taxon>Bacillales</taxon>
        <taxon>Paenibacillaceae</taxon>
        <taxon>Paenibacillus</taxon>
    </lineage>
</organism>
<evidence type="ECO:0000256" key="6">
    <source>
        <dbReference type="SAM" id="MobiDB-lite"/>
    </source>
</evidence>
<dbReference type="OrthoDB" id="1523490at2"/>
<evidence type="ECO:0000256" key="4">
    <source>
        <dbReference type="ARBA" id="ARBA00022989"/>
    </source>
</evidence>
<feature type="transmembrane region" description="Helical" evidence="7">
    <location>
        <begin position="173"/>
        <end position="190"/>
    </location>
</feature>
<dbReference type="PANTHER" id="PTHR33545:SF5">
    <property type="entry name" value="UPF0750 MEMBRANE PROTEIN YITT"/>
    <property type="match status" value="1"/>
</dbReference>
<feature type="transmembrane region" description="Helical" evidence="7">
    <location>
        <begin position="106"/>
        <end position="125"/>
    </location>
</feature>
<keyword evidence="2" id="KW-1003">Cell membrane</keyword>
<dbReference type="GO" id="GO:0005886">
    <property type="term" value="C:plasma membrane"/>
    <property type="evidence" value="ECO:0007669"/>
    <property type="project" value="UniProtKB-SubCell"/>
</dbReference>
<feature type="compositionally biased region" description="Basic and acidic residues" evidence="6">
    <location>
        <begin position="208"/>
        <end position="218"/>
    </location>
</feature>
<dbReference type="PANTHER" id="PTHR33545">
    <property type="entry name" value="UPF0750 MEMBRANE PROTEIN YITT-RELATED"/>
    <property type="match status" value="1"/>
</dbReference>
<keyword evidence="9" id="KW-1185">Reference proteome</keyword>
<evidence type="ECO:0000256" key="3">
    <source>
        <dbReference type="ARBA" id="ARBA00022692"/>
    </source>
</evidence>
<keyword evidence="5 7" id="KW-0472">Membrane</keyword>
<dbReference type="InterPro" id="IPR051461">
    <property type="entry name" value="UPF0750_membrane"/>
</dbReference>
<evidence type="ECO:0000256" key="1">
    <source>
        <dbReference type="ARBA" id="ARBA00004651"/>
    </source>
</evidence>
<feature type="region of interest" description="Disordered" evidence="6">
    <location>
        <begin position="198"/>
        <end position="218"/>
    </location>
</feature>
<feature type="transmembrane region" description="Helical" evidence="7">
    <location>
        <begin position="146"/>
        <end position="167"/>
    </location>
</feature>
<feature type="transmembrane region" description="Helical" evidence="7">
    <location>
        <begin position="76"/>
        <end position="94"/>
    </location>
</feature>
<protein>
    <submittedName>
        <fullName evidence="8">YitT family protein</fullName>
    </submittedName>
</protein>
<accession>A0A5R9GAM1</accession>
<gene>
    <name evidence="8" type="ORF">FE782_30475</name>
</gene>
<dbReference type="Proteomes" id="UP000309676">
    <property type="component" value="Unassembled WGS sequence"/>
</dbReference>
<reference evidence="8 9" key="1">
    <citation type="submission" date="2019-05" db="EMBL/GenBank/DDBJ databases">
        <authorList>
            <person name="Narsing Rao M.P."/>
            <person name="Li W.J."/>
        </authorList>
    </citation>
    <scope>NUCLEOTIDE SEQUENCE [LARGE SCALE GENOMIC DNA]</scope>
    <source>
        <strain evidence="8 9">SYSU_K30003</strain>
    </source>
</reference>
<evidence type="ECO:0000256" key="5">
    <source>
        <dbReference type="ARBA" id="ARBA00023136"/>
    </source>
</evidence>
<feature type="transmembrane region" description="Helical" evidence="7">
    <location>
        <begin position="12"/>
        <end position="45"/>
    </location>
</feature>
<evidence type="ECO:0000313" key="8">
    <source>
        <dbReference type="EMBL" id="TLS48465.1"/>
    </source>
</evidence>
<keyword evidence="3 7" id="KW-0812">Transmembrane</keyword>
<evidence type="ECO:0000256" key="2">
    <source>
        <dbReference type="ARBA" id="ARBA00022475"/>
    </source>
</evidence>
<sequence>MTRLALSVKTVSSVVFGILMTAFGIKLLSASTLTFGGTAGVAFLLSYTTSFSWGFWFVLTNAPFFLLSYRMLGARFTLSTLLSVVGTSLAQLPLDALAIPASALHPTAAAVASGMCIGIGIAFVLNNGSSLGGVQIFALVLDRKFGINRGATIFVADAIIVASAAFLLGGGQALASIVSIAVASVIIGRYRRMPARLPESAPPSTAPRKAEDRAEAAP</sequence>
<dbReference type="EMBL" id="VCIW01000035">
    <property type="protein sequence ID" value="TLS48465.1"/>
    <property type="molecule type" value="Genomic_DNA"/>
</dbReference>
<comment type="subcellular location">
    <subcellularLocation>
        <location evidence="1">Cell membrane</location>
        <topology evidence="1">Multi-pass membrane protein</topology>
    </subcellularLocation>
</comment>
<proteinExistence type="predicted"/>
<evidence type="ECO:0000313" key="9">
    <source>
        <dbReference type="Proteomes" id="UP000309676"/>
    </source>
</evidence>
<comment type="caution">
    <text evidence="8">The sequence shown here is derived from an EMBL/GenBank/DDBJ whole genome shotgun (WGS) entry which is preliminary data.</text>
</comment>